<comment type="caution">
    <text evidence="1">The sequence shown here is derived from an EMBL/GenBank/DDBJ whole genome shotgun (WGS) entry which is preliminary data.</text>
</comment>
<organism evidence="1 2">
    <name type="scientific">Staphylotrichum tortipilum</name>
    <dbReference type="NCBI Taxonomy" id="2831512"/>
    <lineage>
        <taxon>Eukaryota</taxon>
        <taxon>Fungi</taxon>
        <taxon>Dikarya</taxon>
        <taxon>Ascomycota</taxon>
        <taxon>Pezizomycotina</taxon>
        <taxon>Sordariomycetes</taxon>
        <taxon>Sordariomycetidae</taxon>
        <taxon>Sordariales</taxon>
        <taxon>Chaetomiaceae</taxon>
        <taxon>Staphylotrichum</taxon>
    </lineage>
</organism>
<reference evidence="1" key="2">
    <citation type="submission" date="2023-05" db="EMBL/GenBank/DDBJ databases">
        <authorList>
            <consortium name="Lawrence Berkeley National Laboratory"/>
            <person name="Steindorff A."/>
            <person name="Hensen N."/>
            <person name="Bonometti L."/>
            <person name="Westerberg I."/>
            <person name="Brannstrom I.O."/>
            <person name="Guillou S."/>
            <person name="Cros-Aarteil S."/>
            <person name="Calhoun S."/>
            <person name="Haridas S."/>
            <person name="Kuo A."/>
            <person name="Mondo S."/>
            <person name="Pangilinan J."/>
            <person name="Riley R."/>
            <person name="Labutti K."/>
            <person name="Andreopoulos B."/>
            <person name="Lipzen A."/>
            <person name="Chen C."/>
            <person name="Yanf M."/>
            <person name="Daum C."/>
            <person name="Ng V."/>
            <person name="Clum A."/>
            <person name="Ohm R."/>
            <person name="Martin F."/>
            <person name="Silar P."/>
            <person name="Natvig D."/>
            <person name="Lalanne C."/>
            <person name="Gautier V."/>
            <person name="Ament-Velasquez S.L."/>
            <person name="Kruys A."/>
            <person name="Hutchinson M.I."/>
            <person name="Powell A.J."/>
            <person name="Barry K."/>
            <person name="Miller A.N."/>
            <person name="Grigoriev I.V."/>
            <person name="Debuchy R."/>
            <person name="Gladieux P."/>
            <person name="Thoren M.H."/>
            <person name="Johannesson H."/>
        </authorList>
    </citation>
    <scope>NUCLEOTIDE SEQUENCE</scope>
    <source>
        <strain evidence="1">CBS 103.79</strain>
    </source>
</reference>
<evidence type="ECO:0000313" key="2">
    <source>
        <dbReference type="Proteomes" id="UP001303889"/>
    </source>
</evidence>
<keyword evidence="2" id="KW-1185">Reference proteome</keyword>
<gene>
    <name evidence="1" type="ORF">C8A05DRAFT_38438</name>
</gene>
<accession>A0AAN6MDL2</accession>
<sequence length="623" mass="70937">MRERVYCVIPAQTTGDLWHLTAAWFLSRAHGRDPNNNVPAAETARAAARAGDFGLFFDLWITVIFHGDVFKIAELEREVARLKAEFDSYEAALKRLPGGGTRAQKKTENEMKAAYTKAHDHLAEIKKQVLYGAVLYNFLRQVGVNVMVVFLESKQTKPNELSALSARQTSMKTYMLKLSDEQYDFFHVQNQNLLLDSETGEVKAFTLADIIREARQRKEWGGIMGTVSTPDAFAQPEDPKNPTPPRAISQYRVFGYMVATTIAMQALEDPALRRRRIADLSKHMSQISEPMIHDALRRPRAPWTSDELARVEQEAQKKWKELDGLIYHLRRRVTGPAGRGKVRFILYNHRVNAKVNTGTNSSKTLFTAFKNIITRDSRRRHLETMIVVINSSSEPLGHRFDGNPVLDLFNKNINAPYPGLEPIVTSRFWNIVASQPDIFGVFSGRSGSVDVAIFHGVNVLWWDEPWLPMAAREPDTMRWYNIFDQDTTHPAESKAFRNWTLTEITNQPSADNSTQTERTARPWLANDRDQVDQCLRCLQMAAISSVCLVNPRNQPGMTLQQVEQNLELVPISLADYRMNIEAGKRTQAPNNQRTHWDPNATWRVHSTLLDALARLRQPTFVQG</sequence>
<reference evidence="1" key="1">
    <citation type="journal article" date="2023" name="Mol. Phylogenet. Evol.">
        <title>Genome-scale phylogeny and comparative genomics of the fungal order Sordariales.</title>
        <authorList>
            <person name="Hensen N."/>
            <person name="Bonometti L."/>
            <person name="Westerberg I."/>
            <person name="Brannstrom I.O."/>
            <person name="Guillou S."/>
            <person name="Cros-Aarteil S."/>
            <person name="Calhoun S."/>
            <person name="Haridas S."/>
            <person name="Kuo A."/>
            <person name="Mondo S."/>
            <person name="Pangilinan J."/>
            <person name="Riley R."/>
            <person name="LaButti K."/>
            <person name="Andreopoulos B."/>
            <person name="Lipzen A."/>
            <person name="Chen C."/>
            <person name="Yan M."/>
            <person name="Daum C."/>
            <person name="Ng V."/>
            <person name="Clum A."/>
            <person name="Steindorff A."/>
            <person name="Ohm R.A."/>
            <person name="Martin F."/>
            <person name="Silar P."/>
            <person name="Natvig D.O."/>
            <person name="Lalanne C."/>
            <person name="Gautier V."/>
            <person name="Ament-Velasquez S.L."/>
            <person name="Kruys A."/>
            <person name="Hutchinson M.I."/>
            <person name="Powell A.J."/>
            <person name="Barry K."/>
            <person name="Miller A.N."/>
            <person name="Grigoriev I.V."/>
            <person name="Debuchy R."/>
            <person name="Gladieux P."/>
            <person name="Hiltunen Thoren M."/>
            <person name="Johannesson H."/>
        </authorList>
    </citation>
    <scope>NUCLEOTIDE SEQUENCE</scope>
    <source>
        <strain evidence="1">CBS 103.79</strain>
    </source>
</reference>
<name>A0AAN6MDL2_9PEZI</name>
<evidence type="ECO:0000313" key="1">
    <source>
        <dbReference type="EMBL" id="KAK3897983.1"/>
    </source>
</evidence>
<protein>
    <submittedName>
        <fullName evidence="1">Uncharacterized protein</fullName>
    </submittedName>
</protein>
<dbReference type="AlphaFoldDB" id="A0AAN6MDL2"/>
<dbReference type="EMBL" id="MU856026">
    <property type="protein sequence ID" value="KAK3897983.1"/>
    <property type="molecule type" value="Genomic_DNA"/>
</dbReference>
<dbReference type="Proteomes" id="UP001303889">
    <property type="component" value="Unassembled WGS sequence"/>
</dbReference>
<proteinExistence type="predicted"/>